<dbReference type="AlphaFoldDB" id="A0A6G1GJM3"/>
<sequence length="382" mass="39724">MISTTILSLIMASLTSASVLNPNPLLPRAAAVAGKVAAPPVPPSNLTSSNGFYTYAKDAAGVGQWTFQPLVDKKALTSAEISKGQSLGGDLTFDNKTLSEFYFEFKETVGKWEKFIQAVEEWRKKHQPGQNITTTVTAIPGYNSTTSVTGSATILAFPTAPSVSGIVTGPVSYPSGTGAGTGIGSILPVSSGHPNSPLFSNTTHFPFPTGGLSTGVFPTGSVSASGSVSIPGTGAAPSFITTTVFATGVSSVVSSIAPITTTGPKNSATKCIELGSKYKDDAAKKALSENEKKASEGLKKAMSGLTFGKNTVQAFIYNGVVQYMCNYDPVTVYPAIYDWAQSKLDTECGAKMGSFEQYQEPNSFLGRTFVGGAYCPGITFPA</sequence>
<evidence type="ECO:0000313" key="2">
    <source>
        <dbReference type="EMBL" id="KAF1981030.1"/>
    </source>
</evidence>
<evidence type="ECO:0000256" key="1">
    <source>
        <dbReference type="SAM" id="SignalP"/>
    </source>
</evidence>
<keyword evidence="3" id="KW-1185">Reference proteome</keyword>
<keyword evidence="1" id="KW-0732">Signal</keyword>
<organism evidence="2 3">
    <name type="scientific">Aulographum hederae CBS 113979</name>
    <dbReference type="NCBI Taxonomy" id="1176131"/>
    <lineage>
        <taxon>Eukaryota</taxon>
        <taxon>Fungi</taxon>
        <taxon>Dikarya</taxon>
        <taxon>Ascomycota</taxon>
        <taxon>Pezizomycotina</taxon>
        <taxon>Dothideomycetes</taxon>
        <taxon>Pleosporomycetidae</taxon>
        <taxon>Aulographales</taxon>
        <taxon>Aulographaceae</taxon>
    </lineage>
</organism>
<gene>
    <name evidence="2" type="ORF">K402DRAFT_408748</name>
</gene>
<reference evidence="2" key="1">
    <citation type="journal article" date="2020" name="Stud. Mycol.">
        <title>101 Dothideomycetes genomes: a test case for predicting lifestyles and emergence of pathogens.</title>
        <authorList>
            <person name="Haridas S."/>
            <person name="Albert R."/>
            <person name="Binder M."/>
            <person name="Bloem J."/>
            <person name="Labutti K."/>
            <person name="Salamov A."/>
            <person name="Andreopoulos B."/>
            <person name="Baker S."/>
            <person name="Barry K."/>
            <person name="Bills G."/>
            <person name="Bluhm B."/>
            <person name="Cannon C."/>
            <person name="Castanera R."/>
            <person name="Culley D."/>
            <person name="Daum C."/>
            <person name="Ezra D."/>
            <person name="Gonzalez J."/>
            <person name="Henrissat B."/>
            <person name="Kuo A."/>
            <person name="Liang C."/>
            <person name="Lipzen A."/>
            <person name="Lutzoni F."/>
            <person name="Magnuson J."/>
            <person name="Mondo S."/>
            <person name="Nolan M."/>
            <person name="Ohm R."/>
            <person name="Pangilinan J."/>
            <person name="Park H.-J."/>
            <person name="Ramirez L."/>
            <person name="Alfaro M."/>
            <person name="Sun H."/>
            <person name="Tritt A."/>
            <person name="Yoshinaga Y."/>
            <person name="Zwiers L.-H."/>
            <person name="Turgeon B."/>
            <person name="Goodwin S."/>
            <person name="Spatafora J."/>
            <person name="Crous P."/>
            <person name="Grigoriev I."/>
        </authorList>
    </citation>
    <scope>NUCLEOTIDE SEQUENCE</scope>
    <source>
        <strain evidence="2">CBS 113979</strain>
    </source>
</reference>
<protein>
    <submittedName>
        <fullName evidence="2">Uncharacterized protein</fullName>
    </submittedName>
</protein>
<name>A0A6G1GJM3_9PEZI</name>
<proteinExistence type="predicted"/>
<feature type="chain" id="PRO_5026002457" evidence="1">
    <location>
        <begin position="18"/>
        <end position="382"/>
    </location>
</feature>
<feature type="signal peptide" evidence="1">
    <location>
        <begin position="1"/>
        <end position="17"/>
    </location>
</feature>
<dbReference type="EMBL" id="ML977210">
    <property type="protein sequence ID" value="KAF1981030.1"/>
    <property type="molecule type" value="Genomic_DNA"/>
</dbReference>
<accession>A0A6G1GJM3</accession>
<dbReference type="Proteomes" id="UP000800041">
    <property type="component" value="Unassembled WGS sequence"/>
</dbReference>
<evidence type="ECO:0000313" key="3">
    <source>
        <dbReference type="Proteomes" id="UP000800041"/>
    </source>
</evidence>